<evidence type="ECO:0000259" key="4">
    <source>
        <dbReference type="PROSITE" id="PS01124"/>
    </source>
</evidence>
<dbReference type="Pfam" id="PF12625">
    <property type="entry name" value="Arabinose_bd"/>
    <property type="match status" value="1"/>
</dbReference>
<dbReference type="STRING" id="1121922.GCA_000428905_02122"/>
<dbReference type="AlphaFoldDB" id="K6Y9U7"/>
<evidence type="ECO:0000256" key="2">
    <source>
        <dbReference type="ARBA" id="ARBA00023125"/>
    </source>
</evidence>
<proteinExistence type="predicted"/>
<dbReference type="Proteomes" id="UP000006251">
    <property type="component" value="Unassembled WGS sequence"/>
</dbReference>
<protein>
    <recommendedName>
        <fullName evidence="4">HTH araC/xylS-type domain-containing protein</fullName>
    </recommendedName>
</protein>
<reference evidence="6" key="1">
    <citation type="journal article" date="2014" name="Environ. Microbiol.">
        <title>Comparative genomics of the marine bacterial genus Glaciecola reveals the high degree of genomic diversity and genomic characteristic for cold adaptation.</title>
        <authorList>
            <person name="Qin Q.L."/>
            <person name="Xie B.B."/>
            <person name="Yu Y."/>
            <person name="Shu Y.L."/>
            <person name="Rong J.C."/>
            <person name="Zhang Y.J."/>
            <person name="Zhao D.L."/>
            <person name="Chen X.L."/>
            <person name="Zhang X.Y."/>
            <person name="Chen B."/>
            <person name="Zhou B.C."/>
            <person name="Zhang Y.Z."/>
        </authorList>
    </citation>
    <scope>NUCLEOTIDE SEQUENCE [LARGE SCALE GENOMIC DNA]</scope>
    <source>
        <strain evidence="6">ACAM 615</strain>
    </source>
</reference>
<dbReference type="PROSITE" id="PS01124">
    <property type="entry name" value="HTH_ARAC_FAMILY_2"/>
    <property type="match status" value="1"/>
</dbReference>
<gene>
    <name evidence="5" type="ORF">GPAL_2665</name>
</gene>
<dbReference type="EMBL" id="BAEQ01000045">
    <property type="protein sequence ID" value="GAC29519.1"/>
    <property type="molecule type" value="Genomic_DNA"/>
</dbReference>
<keyword evidence="6" id="KW-1185">Reference proteome</keyword>
<evidence type="ECO:0000313" key="6">
    <source>
        <dbReference type="Proteomes" id="UP000006251"/>
    </source>
</evidence>
<evidence type="ECO:0000313" key="5">
    <source>
        <dbReference type="EMBL" id="GAC29519.1"/>
    </source>
</evidence>
<dbReference type="GO" id="GO:0000976">
    <property type="term" value="F:transcription cis-regulatory region binding"/>
    <property type="evidence" value="ECO:0007669"/>
    <property type="project" value="TreeGrafter"/>
</dbReference>
<dbReference type="GO" id="GO:0003700">
    <property type="term" value="F:DNA-binding transcription factor activity"/>
    <property type="evidence" value="ECO:0007669"/>
    <property type="project" value="InterPro"/>
</dbReference>
<dbReference type="SMART" id="SM00342">
    <property type="entry name" value="HTH_ARAC"/>
    <property type="match status" value="1"/>
</dbReference>
<sequence length="364" mass="41606">MRSFDYFYAEHQPYIGKIDSMTDNISLPTYYFGHVISVLKQSGIGIEKWLASQRLDLAKLLEADARVSVQQFDGLIKTVIGTRGFEDLGLSVGKRLEIAHHGDFGLAILNSATLRQVLDFHVKFLPIRVPLIKLNYDIDGSQVLVTLTDEHWQGSLHRAVIEAVMIAIVNMLHVIKFQDNSQLLIDVVKFDYAKPNYEQKYQYIKAAKLEFDKPNCSLLFSKQFIDKPLASADDFSFQRAVLNCQKELDSYLHQNLSTRYRVIRLLKQDDGIGLSLDDIAQQLHISKRSLHRSLEREGTSFKLLLQKIKIDRAVTLLQHGKTVTEVADLLNYSDCANFTRAFKTWFGVAPKEWIARNRVTNATK</sequence>
<organism evidence="5 6">
    <name type="scientific">Brumicola pallidula DSM 14239 = ACAM 615</name>
    <dbReference type="NCBI Taxonomy" id="1121922"/>
    <lineage>
        <taxon>Bacteria</taxon>
        <taxon>Pseudomonadati</taxon>
        <taxon>Pseudomonadota</taxon>
        <taxon>Gammaproteobacteria</taxon>
        <taxon>Alteromonadales</taxon>
        <taxon>Alteromonadaceae</taxon>
        <taxon>Brumicola</taxon>
    </lineage>
</organism>
<keyword evidence="1" id="KW-0805">Transcription regulation</keyword>
<dbReference type="InterPro" id="IPR009057">
    <property type="entry name" value="Homeodomain-like_sf"/>
</dbReference>
<accession>K6Y9U7</accession>
<keyword evidence="2" id="KW-0238">DNA-binding</keyword>
<dbReference type="PANTHER" id="PTHR47894">
    <property type="entry name" value="HTH-TYPE TRANSCRIPTIONAL REGULATOR GADX"/>
    <property type="match status" value="1"/>
</dbReference>
<dbReference type="PROSITE" id="PS00041">
    <property type="entry name" value="HTH_ARAC_FAMILY_1"/>
    <property type="match status" value="1"/>
</dbReference>
<dbReference type="SUPFAM" id="SSF46689">
    <property type="entry name" value="Homeodomain-like"/>
    <property type="match status" value="1"/>
</dbReference>
<dbReference type="InterPro" id="IPR032687">
    <property type="entry name" value="AraC-type_N"/>
</dbReference>
<name>K6Y9U7_9ALTE</name>
<dbReference type="PANTHER" id="PTHR47894:SF1">
    <property type="entry name" value="HTH-TYPE TRANSCRIPTIONAL REGULATOR VQSM"/>
    <property type="match status" value="1"/>
</dbReference>
<dbReference type="InterPro" id="IPR018062">
    <property type="entry name" value="HTH_AraC-typ_CS"/>
</dbReference>
<keyword evidence="3" id="KW-0804">Transcription</keyword>
<dbReference type="Gene3D" id="1.10.10.60">
    <property type="entry name" value="Homeodomain-like"/>
    <property type="match status" value="1"/>
</dbReference>
<evidence type="ECO:0000256" key="3">
    <source>
        <dbReference type="ARBA" id="ARBA00023163"/>
    </source>
</evidence>
<feature type="domain" description="HTH araC/xylS-type" evidence="4">
    <location>
        <begin position="260"/>
        <end position="356"/>
    </location>
</feature>
<comment type="caution">
    <text evidence="5">The sequence shown here is derived from an EMBL/GenBank/DDBJ whole genome shotgun (WGS) entry which is preliminary data.</text>
</comment>
<evidence type="ECO:0000256" key="1">
    <source>
        <dbReference type="ARBA" id="ARBA00023015"/>
    </source>
</evidence>
<dbReference type="InterPro" id="IPR018060">
    <property type="entry name" value="HTH_AraC"/>
</dbReference>
<dbReference type="GO" id="GO:0005829">
    <property type="term" value="C:cytosol"/>
    <property type="evidence" value="ECO:0007669"/>
    <property type="project" value="TreeGrafter"/>
</dbReference>
<dbReference type="Pfam" id="PF12833">
    <property type="entry name" value="HTH_18"/>
    <property type="match status" value="1"/>
</dbReference>